<keyword evidence="6" id="KW-1185">Reference proteome</keyword>
<feature type="compositionally biased region" description="Basic and acidic residues" evidence="3">
    <location>
        <begin position="1"/>
        <end position="12"/>
    </location>
</feature>
<dbReference type="STRING" id="1168221.R7YY76"/>
<gene>
    <name evidence="5" type="ORF">W97_06264</name>
</gene>
<dbReference type="GO" id="GO:0005737">
    <property type="term" value="C:cytoplasm"/>
    <property type="evidence" value="ECO:0007669"/>
    <property type="project" value="UniProtKB-SubCell"/>
</dbReference>
<feature type="compositionally biased region" description="Pro residues" evidence="3">
    <location>
        <begin position="489"/>
        <end position="504"/>
    </location>
</feature>
<evidence type="ECO:0000313" key="5">
    <source>
        <dbReference type="EMBL" id="EON66862.1"/>
    </source>
</evidence>
<feature type="region of interest" description="Disordered" evidence="3">
    <location>
        <begin position="1"/>
        <end position="125"/>
    </location>
</feature>
<evidence type="ECO:0000256" key="1">
    <source>
        <dbReference type="ARBA" id="ARBA00004496"/>
    </source>
</evidence>
<evidence type="ECO:0000313" key="6">
    <source>
        <dbReference type="Proteomes" id="UP000016924"/>
    </source>
</evidence>
<feature type="compositionally biased region" description="Basic and acidic residues" evidence="3">
    <location>
        <begin position="38"/>
        <end position="79"/>
    </location>
</feature>
<dbReference type="Pfam" id="PF07989">
    <property type="entry name" value="Cnn_1N"/>
    <property type="match status" value="1"/>
</dbReference>
<feature type="region of interest" description="Disordered" evidence="3">
    <location>
        <begin position="321"/>
        <end position="516"/>
    </location>
</feature>
<evidence type="ECO:0000256" key="3">
    <source>
        <dbReference type="SAM" id="MobiDB-lite"/>
    </source>
</evidence>
<dbReference type="OrthoDB" id="10251744at2759"/>
<feature type="region of interest" description="Disordered" evidence="3">
    <location>
        <begin position="246"/>
        <end position="287"/>
    </location>
</feature>
<dbReference type="AlphaFoldDB" id="R7YY76"/>
<name>R7YY76_CONA1</name>
<evidence type="ECO:0000259" key="4">
    <source>
        <dbReference type="Pfam" id="PF07989"/>
    </source>
</evidence>
<proteinExistence type="predicted"/>
<feature type="compositionally biased region" description="Polar residues" evidence="3">
    <location>
        <begin position="321"/>
        <end position="340"/>
    </location>
</feature>
<dbReference type="OMA" id="SHFDSDY"/>
<reference evidence="6" key="1">
    <citation type="submission" date="2012-06" db="EMBL/GenBank/DDBJ databases">
        <title>The genome sequence of Coniosporium apollinis CBS 100218.</title>
        <authorList>
            <consortium name="The Broad Institute Genome Sequencing Platform"/>
            <person name="Cuomo C."/>
            <person name="Gorbushina A."/>
            <person name="Noack S."/>
            <person name="Walker B."/>
            <person name="Young S.K."/>
            <person name="Zeng Q."/>
            <person name="Gargeya S."/>
            <person name="Fitzgerald M."/>
            <person name="Haas B."/>
            <person name="Abouelleil A."/>
            <person name="Alvarado L."/>
            <person name="Arachchi H.M."/>
            <person name="Berlin A.M."/>
            <person name="Chapman S.B."/>
            <person name="Goldberg J."/>
            <person name="Griggs A."/>
            <person name="Gujja S."/>
            <person name="Hansen M."/>
            <person name="Howarth C."/>
            <person name="Imamovic A."/>
            <person name="Larimer J."/>
            <person name="McCowan C."/>
            <person name="Montmayeur A."/>
            <person name="Murphy C."/>
            <person name="Neiman D."/>
            <person name="Pearson M."/>
            <person name="Priest M."/>
            <person name="Roberts A."/>
            <person name="Saif S."/>
            <person name="Shea T."/>
            <person name="Sisk P."/>
            <person name="Sykes S."/>
            <person name="Wortman J."/>
            <person name="Nusbaum C."/>
            <person name="Birren B."/>
        </authorList>
    </citation>
    <scope>NUCLEOTIDE SEQUENCE [LARGE SCALE GENOMIC DNA]</scope>
    <source>
        <strain evidence="6">CBS 100218</strain>
    </source>
</reference>
<feature type="compositionally biased region" description="Basic and acidic residues" evidence="3">
    <location>
        <begin position="354"/>
        <end position="368"/>
    </location>
</feature>
<dbReference type="EMBL" id="JH767583">
    <property type="protein sequence ID" value="EON66862.1"/>
    <property type="molecule type" value="Genomic_DNA"/>
</dbReference>
<comment type="subcellular location">
    <subcellularLocation>
        <location evidence="1">Cytoplasm</location>
    </subcellularLocation>
</comment>
<feature type="domain" description="Centrosomin N-terminal motif 1" evidence="4">
    <location>
        <begin position="117"/>
        <end position="192"/>
    </location>
</feature>
<dbReference type="Gene3D" id="1.10.287.1490">
    <property type="match status" value="1"/>
</dbReference>
<keyword evidence="2" id="KW-0963">Cytoplasm</keyword>
<dbReference type="GeneID" id="19903575"/>
<feature type="compositionally biased region" description="Low complexity" evidence="3">
    <location>
        <begin position="21"/>
        <end position="33"/>
    </location>
</feature>
<dbReference type="InterPro" id="IPR012943">
    <property type="entry name" value="Cnn_1N"/>
</dbReference>
<feature type="compositionally biased region" description="Low complexity" evidence="3">
    <location>
        <begin position="252"/>
        <end position="262"/>
    </location>
</feature>
<feature type="compositionally biased region" description="Low complexity" evidence="3">
    <location>
        <begin position="477"/>
        <end position="488"/>
    </location>
</feature>
<dbReference type="HOGENOM" id="CLU_454925_0_0_1"/>
<dbReference type="Proteomes" id="UP000016924">
    <property type="component" value="Unassembled WGS sequence"/>
</dbReference>
<dbReference type="GO" id="GO:0005815">
    <property type="term" value="C:microtubule organizing center"/>
    <property type="evidence" value="ECO:0007669"/>
    <property type="project" value="InterPro"/>
</dbReference>
<sequence>MDRSTTVKRVDGRPSVSRTNTSSSPAAPTTPASQKSNPFEERAEPKSDYLRKLLAEKREKAARQSEEPETPKPKGRDDWIFESDDEDSAQRSRRARRGSDRFSASRSPSVARHYPVTSREHQERLDRLQKENFDIKLRFQLQEEHVKKLERKLGEALEEAKMKKDLEHDVADLVHDNDELAKQVNKLEKEVEQVKGINAEVTALNDDLFDELTKRDSDLGEATDMVLKLETEIENLKAALAEAQKHITPRQSSEFSGYYSSSPQIDSPARTAGSTPAQAELDSLPTPPATIPRRDIFSPLQHDPRQPRPLTLRLKNMVSKNSLTTKRLTTRASFSSSNADTEAEGDTLRSIPEVLERSRIPRPGEQRWRPQGGAPAATPHNNGAQHLAPAPALAHTRPPTSSTSSSKPTKPRFSTLHPLNMPLVPSFSDEDSSPETPTPIASQYPNQLKHASYHTHDSTRTRTRTRTARQDSHFPSRRTSASDASDASPPYPLNPNPNPNPYPEYPHQRQRSRQRAEWDIFSNRSDSSVASVASAAASTPASLQREPTLVPVPPSIDEDDSIYDVPTLHTAGFARGFRSVSGGERERERDVGRNFFFNGY</sequence>
<dbReference type="RefSeq" id="XP_007782179.1">
    <property type="nucleotide sequence ID" value="XM_007783989.1"/>
</dbReference>
<accession>R7YY76</accession>
<organism evidence="5 6">
    <name type="scientific">Coniosporium apollinis (strain CBS 100218)</name>
    <name type="common">Rock-inhabiting black yeast</name>
    <dbReference type="NCBI Taxonomy" id="1168221"/>
    <lineage>
        <taxon>Eukaryota</taxon>
        <taxon>Fungi</taxon>
        <taxon>Dikarya</taxon>
        <taxon>Ascomycota</taxon>
        <taxon>Pezizomycotina</taxon>
        <taxon>Dothideomycetes</taxon>
        <taxon>Dothideomycetes incertae sedis</taxon>
        <taxon>Coniosporium</taxon>
    </lineage>
</organism>
<feature type="compositionally biased region" description="Low complexity" evidence="3">
    <location>
        <begin position="386"/>
        <end position="415"/>
    </location>
</feature>
<evidence type="ECO:0000256" key="2">
    <source>
        <dbReference type="ARBA" id="ARBA00022490"/>
    </source>
</evidence>
<protein>
    <recommendedName>
        <fullName evidence="4">Centrosomin N-terminal motif 1 domain-containing protein</fullName>
    </recommendedName>
</protein>